<dbReference type="InterPro" id="IPR023213">
    <property type="entry name" value="CAT-like_dom_sf"/>
</dbReference>
<reference evidence="2 3" key="1">
    <citation type="submission" date="2017-03" db="EMBL/GenBank/DDBJ databases">
        <title>WGS assembly of Porphyra umbilicalis.</title>
        <authorList>
            <person name="Brawley S.H."/>
            <person name="Blouin N.A."/>
            <person name="Ficko-Blean E."/>
            <person name="Wheeler G.L."/>
            <person name="Lohr M."/>
            <person name="Goodson H.V."/>
            <person name="Jenkins J.W."/>
            <person name="Blaby-Haas C.E."/>
            <person name="Helliwell K.E."/>
            <person name="Chan C."/>
            <person name="Marriage T."/>
            <person name="Bhattacharya D."/>
            <person name="Klein A.S."/>
            <person name="Badis Y."/>
            <person name="Brodie J."/>
            <person name="Cao Y."/>
            <person name="Collen J."/>
            <person name="Dittami S.M."/>
            <person name="Gachon C.M."/>
            <person name="Green B.R."/>
            <person name="Karpowicz S."/>
            <person name="Kim J.W."/>
            <person name="Kudahl U."/>
            <person name="Lin S."/>
            <person name="Michel G."/>
            <person name="Mittag M."/>
            <person name="Olson B.J."/>
            <person name="Pangilinan J."/>
            <person name="Peng Y."/>
            <person name="Qiu H."/>
            <person name="Shu S."/>
            <person name="Singer J.T."/>
            <person name="Smith A.G."/>
            <person name="Sprecher B.N."/>
            <person name="Wagner V."/>
            <person name="Wang W."/>
            <person name="Wang Z.-Y."/>
            <person name="Yan J."/>
            <person name="Yarish C."/>
            <person name="Zoeuner-Riek S."/>
            <person name="Zhuang Y."/>
            <person name="Zou Y."/>
            <person name="Lindquist E.A."/>
            <person name="Grimwood J."/>
            <person name="Barry K."/>
            <person name="Rokhsar D.S."/>
            <person name="Schmutz J."/>
            <person name="Stiller J.W."/>
            <person name="Grossman A.R."/>
            <person name="Prochnik S.E."/>
        </authorList>
    </citation>
    <scope>NUCLEOTIDE SEQUENCE [LARGE SCALE GENOMIC DNA]</scope>
    <source>
        <strain evidence="2">4086291</strain>
    </source>
</reference>
<dbReference type="GO" id="GO:0006086">
    <property type="term" value="P:pyruvate decarboxylation to acetyl-CoA"/>
    <property type="evidence" value="ECO:0007669"/>
    <property type="project" value="InterPro"/>
</dbReference>
<dbReference type="InterPro" id="IPR001078">
    <property type="entry name" value="2-oxoacid_DH_actylTfrase"/>
</dbReference>
<dbReference type="Proteomes" id="UP000218209">
    <property type="component" value="Unassembled WGS sequence"/>
</dbReference>
<protein>
    <recommendedName>
        <fullName evidence="1">2-oxoacid dehydrogenase acyltransferase catalytic domain-containing protein</fullName>
    </recommendedName>
</protein>
<dbReference type="SUPFAM" id="SSF52777">
    <property type="entry name" value="CoA-dependent acyltransferases"/>
    <property type="match status" value="1"/>
</dbReference>
<proteinExistence type="predicted"/>
<gene>
    <name evidence="2" type="ORF">BU14_0577s0012</name>
</gene>
<accession>A0A1X6NRK6</accession>
<evidence type="ECO:0000259" key="1">
    <source>
        <dbReference type="Pfam" id="PF00198"/>
    </source>
</evidence>
<dbReference type="GO" id="GO:0045254">
    <property type="term" value="C:pyruvate dehydrogenase complex"/>
    <property type="evidence" value="ECO:0007669"/>
    <property type="project" value="InterPro"/>
</dbReference>
<dbReference type="Pfam" id="PF00198">
    <property type="entry name" value="2-oxoacid_dh"/>
    <property type="match status" value="1"/>
</dbReference>
<dbReference type="PANTHER" id="PTHR23151">
    <property type="entry name" value="DIHYDROLIPOAMIDE ACETYL/SUCCINYL-TRANSFERASE-RELATED"/>
    <property type="match status" value="1"/>
</dbReference>
<feature type="domain" description="2-oxoacid dehydrogenase acyltransferase catalytic" evidence="1">
    <location>
        <begin position="5"/>
        <end position="220"/>
    </location>
</feature>
<dbReference type="EMBL" id="KV919157">
    <property type="protein sequence ID" value="OSX71212.1"/>
    <property type="molecule type" value="Genomic_DNA"/>
</dbReference>
<sequence length="225" mass="23752">MPEGAVAMTAMQKAVVGNMNATLGVPVYRVSYGIKTTAFDALYAKLKPKGVTVSSLLAKAVGLTLTKHPIINASYADNAIVYRGDVNVAMAVSLPNGGLITPVLAAADTTDIYSLSRSWKDLVKRAVQGKLKPAEYSTGTFFVSNMGMFGVSQFDSILPAGAGGILAIGASEPTVVVPSPGTFAVEKKMTVTITCDHRHIYGSHAAEFLRDLAHLIENDVESLLY</sequence>
<name>A0A1X6NRK6_PORUM</name>
<evidence type="ECO:0000313" key="3">
    <source>
        <dbReference type="Proteomes" id="UP000218209"/>
    </source>
</evidence>
<evidence type="ECO:0000313" key="2">
    <source>
        <dbReference type="EMBL" id="OSX71212.1"/>
    </source>
</evidence>
<dbReference type="PANTHER" id="PTHR23151:SF75">
    <property type="entry name" value="DIHYDROLIPOYLLYSINE-RESIDUE ACETYLTRANSFERASE COMPONENT 5 OF PYRUVATE DEHYDROGENASE COMPLEX, CHLOROPLASTIC"/>
    <property type="match status" value="1"/>
</dbReference>
<keyword evidence="3" id="KW-1185">Reference proteome</keyword>
<dbReference type="InterPro" id="IPR045257">
    <property type="entry name" value="E2/Pdx1"/>
</dbReference>
<dbReference type="OrthoDB" id="537444at2759"/>
<organism evidence="2 3">
    <name type="scientific">Porphyra umbilicalis</name>
    <name type="common">Purple laver</name>
    <name type="synonym">Red alga</name>
    <dbReference type="NCBI Taxonomy" id="2786"/>
    <lineage>
        <taxon>Eukaryota</taxon>
        <taxon>Rhodophyta</taxon>
        <taxon>Bangiophyceae</taxon>
        <taxon>Bangiales</taxon>
        <taxon>Bangiaceae</taxon>
        <taxon>Porphyra</taxon>
    </lineage>
</organism>
<dbReference type="AlphaFoldDB" id="A0A1X6NRK6"/>
<dbReference type="Gene3D" id="3.30.559.10">
    <property type="entry name" value="Chloramphenicol acetyltransferase-like domain"/>
    <property type="match status" value="1"/>
</dbReference>
<dbReference type="GO" id="GO:0004742">
    <property type="term" value="F:dihydrolipoyllysine-residue acetyltransferase activity"/>
    <property type="evidence" value="ECO:0007669"/>
    <property type="project" value="TreeGrafter"/>
</dbReference>